<dbReference type="AlphaFoldDB" id="A0A7S3L3N6"/>
<dbReference type="GO" id="GO:0004842">
    <property type="term" value="F:ubiquitin-protein transferase activity"/>
    <property type="evidence" value="ECO:0007669"/>
    <property type="project" value="InterPro"/>
</dbReference>
<dbReference type="Pfam" id="PF08238">
    <property type="entry name" value="Sel1"/>
    <property type="match status" value="3"/>
</dbReference>
<reference evidence="3" key="1">
    <citation type="submission" date="2021-01" db="EMBL/GenBank/DDBJ databases">
        <authorList>
            <person name="Corre E."/>
            <person name="Pelletier E."/>
            <person name="Niang G."/>
            <person name="Scheremetjew M."/>
            <person name="Finn R."/>
            <person name="Kale V."/>
            <person name="Holt S."/>
            <person name="Cochrane G."/>
            <person name="Meng A."/>
            <person name="Brown T."/>
            <person name="Cohen L."/>
        </authorList>
    </citation>
    <scope>NUCLEOTIDE SEQUENCE</scope>
    <source>
        <strain evidence="3">CCMP127</strain>
    </source>
</reference>
<dbReference type="Pfam" id="PF04564">
    <property type="entry name" value="U-box"/>
    <property type="match status" value="1"/>
</dbReference>
<organism evidence="3">
    <name type="scientific">Amphora coffeiformis</name>
    <dbReference type="NCBI Taxonomy" id="265554"/>
    <lineage>
        <taxon>Eukaryota</taxon>
        <taxon>Sar</taxon>
        <taxon>Stramenopiles</taxon>
        <taxon>Ochrophyta</taxon>
        <taxon>Bacillariophyta</taxon>
        <taxon>Bacillariophyceae</taxon>
        <taxon>Bacillariophycidae</taxon>
        <taxon>Thalassiophysales</taxon>
        <taxon>Catenulaceae</taxon>
        <taxon>Amphora</taxon>
    </lineage>
</organism>
<protein>
    <recommendedName>
        <fullName evidence="2">U-box domain-containing protein</fullName>
    </recommendedName>
</protein>
<dbReference type="InterPro" id="IPR006597">
    <property type="entry name" value="Sel1-like"/>
</dbReference>
<feature type="compositionally biased region" description="Acidic residues" evidence="1">
    <location>
        <begin position="289"/>
        <end position="313"/>
    </location>
</feature>
<dbReference type="InterPro" id="IPR052085">
    <property type="entry name" value="WD-SAM-U-box"/>
</dbReference>
<feature type="region of interest" description="Disordered" evidence="1">
    <location>
        <begin position="283"/>
        <end position="315"/>
    </location>
</feature>
<dbReference type="InterPro" id="IPR013083">
    <property type="entry name" value="Znf_RING/FYVE/PHD"/>
</dbReference>
<dbReference type="EMBL" id="HBIM01009317">
    <property type="protein sequence ID" value="CAE0410405.1"/>
    <property type="molecule type" value="Transcribed_RNA"/>
</dbReference>
<sequence>MPNHHRTAKRSRDTTVVHSNSAHEATSAKEVERKQSPSPPKRQKKKLTDDLICPITLELPFQPVFAEDGRIYDKPAIEQHLEVCKREESGVLRSPLTNQPMGASLYPAPQIKNLIESMIENGTVEESLLEAWNKRVKEDKAAQELLKKAQAGDAEAMARVGHRFLNGADGFKKDVRLAYSWCQKAHDAGSVYGTARLGYHLARGLGTGKKCSEGIMYMGLAAGRGSDYAAYVLGRGFAEGKFGLYANSEKATEWLEKCLDPSCVFKNLNDEMKDKAREMIEELRKPGPDEDEDDSEYDAVGENADEEEEDDISTLEFWGRRRTQNNIFDLDDSDDDDDDLIVEMLTR</sequence>
<dbReference type="SMART" id="SM00671">
    <property type="entry name" value="SEL1"/>
    <property type="match status" value="2"/>
</dbReference>
<name>A0A7S3L3N6_9STRA</name>
<feature type="domain" description="U-box" evidence="2">
    <location>
        <begin position="46"/>
        <end position="129"/>
    </location>
</feature>
<feature type="region of interest" description="Disordered" evidence="1">
    <location>
        <begin position="1"/>
        <end position="47"/>
    </location>
</feature>
<dbReference type="SUPFAM" id="SSF81901">
    <property type="entry name" value="HCP-like"/>
    <property type="match status" value="1"/>
</dbReference>
<dbReference type="SUPFAM" id="SSF57850">
    <property type="entry name" value="RING/U-box"/>
    <property type="match status" value="1"/>
</dbReference>
<dbReference type="InterPro" id="IPR003613">
    <property type="entry name" value="Ubox_domain"/>
</dbReference>
<dbReference type="PROSITE" id="PS51698">
    <property type="entry name" value="U_BOX"/>
    <property type="match status" value="1"/>
</dbReference>
<dbReference type="Gene3D" id="3.30.40.10">
    <property type="entry name" value="Zinc/RING finger domain, C3HC4 (zinc finger)"/>
    <property type="match status" value="1"/>
</dbReference>
<evidence type="ECO:0000259" key="2">
    <source>
        <dbReference type="PROSITE" id="PS51698"/>
    </source>
</evidence>
<dbReference type="PANTHER" id="PTHR46573">
    <property type="entry name" value="WD REPEAT, SAM AND U-BOX DOMAIN-CONTAINING PROTEIN 1"/>
    <property type="match status" value="1"/>
</dbReference>
<dbReference type="Gene3D" id="1.25.40.10">
    <property type="entry name" value="Tetratricopeptide repeat domain"/>
    <property type="match status" value="1"/>
</dbReference>
<proteinExistence type="predicted"/>
<dbReference type="PANTHER" id="PTHR46573:SF1">
    <property type="entry name" value="WD REPEAT, SAM AND U-BOX DOMAIN-CONTAINING PROTEIN 1"/>
    <property type="match status" value="1"/>
</dbReference>
<dbReference type="SMART" id="SM00504">
    <property type="entry name" value="Ubox"/>
    <property type="match status" value="1"/>
</dbReference>
<dbReference type="InterPro" id="IPR011990">
    <property type="entry name" value="TPR-like_helical_dom_sf"/>
</dbReference>
<dbReference type="GO" id="GO:0016567">
    <property type="term" value="P:protein ubiquitination"/>
    <property type="evidence" value="ECO:0007669"/>
    <property type="project" value="InterPro"/>
</dbReference>
<gene>
    <name evidence="3" type="ORF">ACOF00016_LOCUS7890</name>
</gene>
<feature type="compositionally biased region" description="Basic and acidic residues" evidence="1">
    <location>
        <begin position="26"/>
        <end position="35"/>
    </location>
</feature>
<evidence type="ECO:0000256" key="1">
    <source>
        <dbReference type="SAM" id="MobiDB-lite"/>
    </source>
</evidence>
<evidence type="ECO:0000313" key="3">
    <source>
        <dbReference type="EMBL" id="CAE0410405.1"/>
    </source>
</evidence>
<accession>A0A7S3L3N6</accession>